<dbReference type="PROSITE" id="PS00409">
    <property type="entry name" value="PROKAR_NTER_METHYL"/>
    <property type="match status" value="1"/>
</dbReference>
<evidence type="ECO:0000313" key="2">
    <source>
        <dbReference type="Proteomes" id="UP001549184"/>
    </source>
</evidence>
<keyword evidence="2" id="KW-1185">Reference proteome</keyword>
<evidence type="ECO:0000313" key="1">
    <source>
        <dbReference type="EMBL" id="MET3653606.1"/>
    </source>
</evidence>
<proteinExistence type="predicted"/>
<protein>
    <submittedName>
        <fullName evidence="1">General secretion pathway protein I</fullName>
    </submittedName>
</protein>
<dbReference type="InterPro" id="IPR012902">
    <property type="entry name" value="N_methyl_site"/>
</dbReference>
<reference evidence="1 2" key="1">
    <citation type="submission" date="2024-06" db="EMBL/GenBank/DDBJ databases">
        <title>Sorghum-associated microbial communities from plants grown in Nebraska, USA.</title>
        <authorList>
            <person name="Schachtman D."/>
        </authorList>
    </citation>
    <scope>NUCLEOTIDE SEQUENCE [LARGE SCALE GENOMIC DNA]</scope>
    <source>
        <strain evidence="1 2">1073</strain>
    </source>
</reference>
<dbReference type="EMBL" id="JBEPMU010000005">
    <property type="protein sequence ID" value="MET3653606.1"/>
    <property type="molecule type" value="Genomic_DNA"/>
</dbReference>
<organism evidence="1 2">
    <name type="scientific">Dyella japonica</name>
    <dbReference type="NCBI Taxonomy" id="231455"/>
    <lineage>
        <taxon>Bacteria</taxon>
        <taxon>Pseudomonadati</taxon>
        <taxon>Pseudomonadota</taxon>
        <taxon>Gammaproteobacteria</taxon>
        <taxon>Lysobacterales</taxon>
        <taxon>Rhodanobacteraceae</taxon>
        <taxon>Dyella</taxon>
    </lineage>
</organism>
<sequence length="131" mass="14384">MKGRARGFSLLEVVAATLLLAIAFTALLKVAGGSIQLTRNADDHSQAAMWARSLLDTVDITTPLQAGRTEGRFDDNYRWRLVVTPWNPAPTGQNVAVRVMKLDLDVIWGPSLRERSAHFSTLRVLGPVKTS</sequence>
<dbReference type="Proteomes" id="UP001549184">
    <property type="component" value="Unassembled WGS sequence"/>
</dbReference>
<comment type="caution">
    <text evidence="1">The sequence shown here is derived from an EMBL/GenBank/DDBJ whole genome shotgun (WGS) entry which is preliminary data.</text>
</comment>
<accession>A0ABV2JXN9</accession>
<dbReference type="NCBIfam" id="TIGR02532">
    <property type="entry name" value="IV_pilin_GFxxxE"/>
    <property type="match status" value="1"/>
</dbReference>
<gene>
    <name evidence="1" type="ORF">ABIC75_003343</name>
</gene>
<name>A0ABV2JXN9_9GAMM</name>
<dbReference type="RefSeq" id="WP_354014995.1">
    <property type="nucleotide sequence ID" value="NZ_JBEPMU010000005.1"/>
</dbReference>